<reference evidence="2" key="1">
    <citation type="submission" date="2022-11" db="EMBL/GenBank/DDBJ databases">
        <title>Hoeflea poritis sp. nov., isolated from scleractinian coral Porites lutea.</title>
        <authorList>
            <person name="Zhang G."/>
            <person name="Wei Q."/>
            <person name="Cai L."/>
        </authorList>
    </citation>
    <scope>NUCLEOTIDE SEQUENCE</scope>
    <source>
        <strain evidence="2">E7-10</strain>
    </source>
</reference>
<evidence type="ECO:0000313" key="3">
    <source>
        <dbReference type="Proteomes" id="UP001148313"/>
    </source>
</evidence>
<dbReference type="RefSeq" id="WP_271090462.1">
    <property type="nucleotide sequence ID" value="NZ_JAPJZH010000009.1"/>
</dbReference>
<feature type="compositionally biased region" description="Low complexity" evidence="1">
    <location>
        <begin position="32"/>
        <end position="47"/>
    </location>
</feature>
<feature type="compositionally biased region" description="Low complexity" evidence="1">
    <location>
        <begin position="160"/>
        <end position="173"/>
    </location>
</feature>
<protein>
    <submittedName>
        <fullName evidence="2">DUF2497 domain-containing protein</fullName>
    </submittedName>
</protein>
<gene>
    <name evidence="2" type="ORF">OOZ53_15055</name>
</gene>
<keyword evidence="3" id="KW-1185">Reference proteome</keyword>
<dbReference type="EMBL" id="JAPJZH010000009">
    <property type="protein sequence ID" value="MDA4846680.1"/>
    <property type="molecule type" value="Genomic_DNA"/>
</dbReference>
<dbReference type="Proteomes" id="UP001148313">
    <property type="component" value="Unassembled WGS sequence"/>
</dbReference>
<evidence type="ECO:0000313" key="2">
    <source>
        <dbReference type="EMBL" id="MDA4846680.1"/>
    </source>
</evidence>
<dbReference type="InterPro" id="IPR019632">
    <property type="entry name" value="DUF2497"/>
</dbReference>
<dbReference type="Pfam" id="PF10691">
    <property type="entry name" value="DUF2497"/>
    <property type="match status" value="1"/>
</dbReference>
<evidence type="ECO:0000256" key="1">
    <source>
        <dbReference type="SAM" id="MobiDB-lite"/>
    </source>
</evidence>
<accession>A0ABT4VPQ0</accession>
<name>A0ABT4VPQ0_9HYPH</name>
<organism evidence="2 3">
    <name type="scientific">Hoeflea poritis</name>
    <dbReference type="NCBI Taxonomy" id="2993659"/>
    <lineage>
        <taxon>Bacteria</taxon>
        <taxon>Pseudomonadati</taxon>
        <taxon>Pseudomonadota</taxon>
        <taxon>Alphaproteobacteria</taxon>
        <taxon>Hyphomicrobiales</taxon>
        <taxon>Rhizobiaceae</taxon>
        <taxon>Hoeflea</taxon>
    </lineage>
</organism>
<comment type="caution">
    <text evidence="2">The sequence shown here is derived from an EMBL/GenBank/DDBJ whole genome shotgun (WGS) entry which is preliminary data.</text>
</comment>
<feature type="region of interest" description="Disordered" evidence="1">
    <location>
        <begin position="27"/>
        <end position="187"/>
    </location>
</feature>
<proteinExistence type="predicted"/>
<sequence length="259" mass="27271">MAQANVAHEPSMEEILASIRKIIEEGDDPETAAAAQAAPVAKKPAAVEGSSAIEEPVAPIKAANEPRRPEQPKAGPVVSRDVQRGDAASAAAQPKERKSASAPRGLPGDPGRSTRPEAAPTKRPVSLARLAAQVDSETDRDDTSHIAAPANDPPSLRSVGEAGNNGEAGKGQQSMTTQSEASLLGAHDSRALISQEAGDKVAASFDNLSHAVVNGPSRSFDEIAEDMLRPMLQQWLDDNLPTLVERLVREEIERVARGR</sequence>